<sequence>MWSTQVATWQIIAIVSFAAPEKLRAMWDRNTELARQRHEQLSAQDWARTVVDQNFI</sequence>
<protein>
    <submittedName>
        <fullName evidence="1">Uncharacterized protein</fullName>
    </submittedName>
</protein>
<proteinExistence type="predicted"/>
<evidence type="ECO:0000313" key="1">
    <source>
        <dbReference type="EMBL" id="GIH15484.1"/>
    </source>
</evidence>
<dbReference type="EMBL" id="BONZ01000034">
    <property type="protein sequence ID" value="GIH15484.1"/>
    <property type="molecule type" value="Genomic_DNA"/>
</dbReference>
<dbReference type="Proteomes" id="UP000642748">
    <property type="component" value="Unassembled WGS sequence"/>
</dbReference>
<reference evidence="1" key="1">
    <citation type="submission" date="2021-01" db="EMBL/GenBank/DDBJ databases">
        <title>Whole genome shotgun sequence of Rugosimonospora africana NBRC 104875.</title>
        <authorList>
            <person name="Komaki H."/>
            <person name="Tamura T."/>
        </authorList>
    </citation>
    <scope>NUCLEOTIDE SEQUENCE</scope>
    <source>
        <strain evidence="1">NBRC 104875</strain>
    </source>
</reference>
<evidence type="ECO:0000313" key="2">
    <source>
        <dbReference type="Proteomes" id="UP000642748"/>
    </source>
</evidence>
<organism evidence="1 2">
    <name type="scientific">Rugosimonospora africana</name>
    <dbReference type="NCBI Taxonomy" id="556532"/>
    <lineage>
        <taxon>Bacteria</taxon>
        <taxon>Bacillati</taxon>
        <taxon>Actinomycetota</taxon>
        <taxon>Actinomycetes</taxon>
        <taxon>Micromonosporales</taxon>
        <taxon>Micromonosporaceae</taxon>
        <taxon>Rugosimonospora</taxon>
    </lineage>
</organism>
<accession>A0A8J3QRU7</accession>
<name>A0A8J3QRU7_9ACTN</name>
<dbReference type="RefSeq" id="WP_203919106.1">
    <property type="nucleotide sequence ID" value="NZ_BONZ01000034.1"/>
</dbReference>
<dbReference type="AlphaFoldDB" id="A0A8J3QRU7"/>
<comment type="caution">
    <text evidence="1">The sequence shown here is derived from an EMBL/GenBank/DDBJ whole genome shotgun (WGS) entry which is preliminary data.</text>
</comment>
<gene>
    <name evidence="1" type="ORF">Raf01_36560</name>
</gene>
<keyword evidence="2" id="KW-1185">Reference proteome</keyword>